<evidence type="ECO:0000256" key="3">
    <source>
        <dbReference type="ARBA" id="ARBA00022519"/>
    </source>
</evidence>
<evidence type="ECO:0000256" key="8">
    <source>
        <dbReference type="ARBA" id="ARBA00023303"/>
    </source>
</evidence>
<dbReference type="PANTHER" id="PTHR28259:SF1">
    <property type="entry name" value="FLUORIDE EXPORT PROTEIN 1-RELATED"/>
    <property type="match status" value="1"/>
</dbReference>
<gene>
    <name evidence="11 12" type="primary">crcB</name>
    <name evidence="11" type="synonym">fluC</name>
    <name evidence="12" type="ORF">GCM10023185_01940</name>
</gene>
<dbReference type="InterPro" id="IPR003691">
    <property type="entry name" value="FluC"/>
</dbReference>
<evidence type="ECO:0000313" key="12">
    <source>
        <dbReference type="EMBL" id="GAA4347109.1"/>
    </source>
</evidence>
<evidence type="ECO:0000256" key="2">
    <source>
        <dbReference type="ARBA" id="ARBA00022475"/>
    </source>
</evidence>
<feature type="transmembrane region" description="Helical" evidence="11">
    <location>
        <begin position="97"/>
        <end position="121"/>
    </location>
</feature>
<comment type="subcellular location">
    <subcellularLocation>
        <location evidence="1 11">Cell membrane</location>
        <topology evidence="1 11">Multi-pass membrane protein</topology>
    </subcellularLocation>
</comment>
<evidence type="ECO:0000256" key="7">
    <source>
        <dbReference type="ARBA" id="ARBA00023136"/>
    </source>
</evidence>
<evidence type="ECO:0000256" key="5">
    <source>
        <dbReference type="ARBA" id="ARBA00022989"/>
    </source>
</evidence>
<reference evidence="13" key="1">
    <citation type="journal article" date="2019" name="Int. J. Syst. Evol. Microbiol.">
        <title>The Global Catalogue of Microorganisms (GCM) 10K type strain sequencing project: providing services to taxonomists for standard genome sequencing and annotation.</title>
        <authorList>
            <consortium name="The Broad Institute Genomics Platform"/>
            <consortium name="The Broad Institute Genome Sequencing Center for Infectious Disease"/>
            <person name="Wu L."/>
            <person name="Ma J."/>
        </authorList>
    </citation>
    <scope>NUCLEOTIDE SEQUENCE [LARGE SCALE GENOMIC DNA]</scope>
    <source>
        <strain evidence="13">JCM 17923</strain>
    </source>
</reference>
<evidence type="ECO:0000256" key="11">
    <source>
        <dbReference type="HAMAP-Rule" id="MF_00454"/>
    </source>
</evidence>
<dbReference type="RefSeq" id="WP_345232963.1">
    <property type="nucleotide sequence ID" value="NZ_BAABGZ010000006.1"/>
</dbReference>
<feature type="binding site" evidence="11">
    <location>
        <position position="75"/>
    </location>
    <ligand>
        <name>Na(+)</name>
        <dbReference type="ChEBI" id="CHEBI:29101"/>
        <note>structural</note>
    </ligand>
</feature>
<keyword evidence="13" id="KW-1185">Reference proteome</keyword>
<keyword evidence="6 11" id="KW-0406">Ion transport</keyword>
<comment type="catalytic activity">
    <reaction evidence="10">
        <text>fluoride(in) = fluoride(out)</text>
        <dbReference type="Rhea" id="RHEA:76159"/>
        <dbReference type="ChEBI" id="CHEBI:17051"/>
    </reaction>
    <physiologicalReaction direction="left-to-right" evidence="10">
        <dbReference type="Rhea" id="RHEA:76160"/>
    </physiologicalReaction>
</comment>
<proteinExistence type="inferred from homology"/>
<keyword evidence="4 11" id="KW-0812">Transmembrane</keyword>
<keyword evidence="11" id="KW-0479">Metal-binding</keyword>
<evidence type="ECO:0000256" key="9">
    <source>
        <dbReference type="ARBA" id="ARBA00035120"/>
    </source>
</evidence>
<evidence type="ECO:0000256" key="10">
    <source>
        <dbReference type="ARBA" id="ARBA00035585"/>
    </source>
</evidence>
<keyword evidence="7 11" id="KW-0472">Membrane</keyword>
<evidence type="ECO:0000256" key="4">
    <source>
        <dbReference type="ARBA" id="ARBA00022692"/>
    </source>
</evidence>
<keyword evidence="11" id="KW-0813">Transport</keyword>
<feature type="transmembrane region" description="Helical" evidence="11">
    <location>
        <begin position="33"/>
        <end position="53"/>
    </location>
</feature>
<sequence length="123" mass="12665">MMYSYMLVGLGGGIGAMGRYVLQQAVQGRFPLPWPVGTGAVNVLGCLLAGLLLGTMERHGLGSGWRLLLITGFCGGFTTFSAFALENLALLRAGQVLLAALYAGGSVVLGVLAAAGSYWLARG</sequence>
<accession>A0ABP8HXU1</accession>
<name>A0ABP8HXU1_9BACT</name>
<protein>
    <recommendedName>
        <fullName evidence="11">Fluoride-specific ion channel FluC</fullName>
    </recommendedName>
</protein>
<dbReference type="HAMAP" id="MF_00454">
    <property type="entry name" value="FluC"/>
    <property type="match status" value="1"/>
</dbReference>
<dbReference type="Proteomes" id="UP001501153">
    <property type="component" value="Unassembled WGS sequence"/>
</dbReference>
<keyword evidence="5 11" id="KW-1133">Transmembrane helix</keyword>
<comment type="function">
    <text evidence="11">Fluoride-specific ion channel. Important for reducing fluoride concentration in the cell, thus reducing its toxicity.</text>
</comment>
<dbReference type="Pfam" id="PF02537">
    <property type="entry name" value="CRCB"/>
    <property type="match status" value="1"/>
</dbReference>
<feature type="binding site" evidence="11">
    <location>
        <position position="78"/>
    </location>
    <ligand>
        <name>Na(+)</name>
        <dbReference type="ChEBI" id="CHEBI:29101"/>
        <note>structural</note>
    </ligand>
</feature>
<dbReference type="NCBIfam" id="TIGR00494">
    <property type="entry name" value="crcB"/>
    <property type="match status" value="1"/>
</dbReference>
<feature type="transmembrane region" description="Helical" evidence="11">
    <location>
        <begin position="65"/>
        <end position="85"/>
    </location>
</feature>
<comment type="caution">
    <text evidence="12">The sequence shown here is derived from an EMBL/GenBank/DDBJ whole genome shotgun (WGS) entry which is preliminary data.</text>
</comment>
<evidence type="ECO:0000256" key="1">
    <source>
        <dbReference type="ARBA" id="ARBA00004651"/>
    </source>
</evidence>
<keyword evidence="11" id="KW-0915">Sodium</keyword>
<comment type="similarity">
    <text evidence="9 11">Belongs to the fluoride channel Fluc/FEX (TC 1.A.43) family.</text>
</comment>
<keyword evidence="2 11" id="KW-1003">Cell membrane</keyword>
<organism evidence="12 13">
    <name type="scientific">Hymenobacter saemangeumensis</name>
    <dbReference type="NCBI Taxonomy" id="1084522"/>
    <lineage>
        <taxon>Bacteria</taxon>
        <taxon>Pseudomonadati</taxon>
        <taxon>Bacteroidota</taxon>
        <taxon>Cytophagia</taxon>
        <taxon>Cytophagales</taxon>
        <taxon>Hymenobacteraceae</taxon>
        <taxon>Hymenobacter</taxon>
    </lineage>
</organism>
<comment type="activity regulation">
    <text evidence="11">Na(+) is not transported, but it plays an essential structural role and its presence is essential for fluoride channel function.</text>
</comment>
<keyword evidence="3" id="KW-0997">Cell inner membrane</keyword>
<evidence type="ECO:0000256" key="6">
    <source>
        <dbReference type="ARBA" id="ARBA00023065"/>
    </source>
</evidence>
<keyword evidence="8 11" id="KW-0407">Ion channel</keyword>
<dbReference type="EMBL" id="BAABGZ010000006">
    <property type="protein sequence ID" value="GAA4347109.1"/>
    <property type="molecule type" value="Genomic_DNA"/>
</dbReference>
<evidence type="ECO:0000313" key="13">
    <source>
        <dbReference type="Proteomes" id="UP001501153"/>
    </source>
</evidence>
<dbReference type="PANTHER" id="PTHR28259">
    <property type="entry name" value="FLUORIDE EXPORT PROTEIN 1-RELATED"/>
    <property type="match status" value="1"/>
</dbReference>